<dbReference type="EMBL" id="VUJU01012426">
    <property type="protein sequence ID" value="KAF0707723.1"/>
    <property type="molecule type" value="Genomic_DNA"/>
</dbReference>
<proteinExistence type="predicted"/>
<gene>
    <name evidence="1" type="ORF">FWK35_00029969</name>
</gene>
<evidence type="ECO:0000313" key="2">
    <source>
        <dbReference type="Proteomes" id="UP000478052"/>
    </source>
</evidence>
<dbReference type="Proteomes" id="UP000478052">
    <property type="component" value="Unassembled WGS sequence"/>
</dbReference>
<name>A0A6G0VU00_APHCR</name>
<feature type="non-terminal residue" evidence="1">
    <location>
        <position position="1"/>
    </location>
</feature>
<keyword evidence="2" id="KW-1185">Reference proteome</keyword>
<accession>A0A6G0VU00</accession>
<dbReference type="OrthoDB" id="6635304at2759"/>
<organism evidence="1 2">
    <name type="scientific">Aphis craccivora</name>
    <name type="common">Cowpea aphid</name>
    <dbReference type="NCBI Taxonomy" id="307492"/>
    <lineage>
        <taxon>Eukaryota</taxon>
        <taxon>Metazoa</taxon>
        <taxon>Ecdysozoa</taxon>
        <taxon>Arthropoda</taxon>
        <taxon>Hexapoda</taxon>
        <taxon>Insecta</taxon>
        <taxon>Pterygota</taxon>
        <taxon>Neoptera</taxon>
        <taxon>Paraneoptera</taxon>
        <taxon>Hemiptera</taxon>
        <taxon>Sternorrhyncha</taxon>
        <taxon>Aphidomorpha</taxon>
        <taxon>Aphidoidea</taxon>
        <taxon>Aphididae</taxon>
        <taxon>Aphidini</taxon>
        <taxon>Aphis</taxon>
        <taxon>Aphis</taxon>
    </lineage>
</organism>
<evidence type="ECO:0000313" key="1">
    <source>
        <dbReference type="EMBL" id="KAF0707723.1"/>
    </source>
</evidence>
<reference evidence="1 2" key="1">
    <citation type="submission" date="2019-08" db="EMBL/GenBank/DDBJ databases">
        <title>Whole genome of Aphis craccivora.</title>
        <authorList>
            <person name="Voronova N.V."/>
            <person name="Shulinski R.S."/>
            <person name="Bandarenka Y.V."/>
            <person name="Zhorov D.G."/>
            <person name="Warner D."/>
        </authorList>
    </citation>
    <scope>NUCLEOTIDE SEQUENCE [LARGE SCALE GENOMIC DNA]</scope>
    <source>
        <strain evidence="1">180601</strain>
        <tissue evidence="1">Whole Body</tissue>
    </source>
</reference>
<comment type="caution">
    <text evidence="1">The sequence shown here is derived from an EMBL/GenBank/DDBJ whole genome shotgun (WGS) entry which is preliminary data.</text>
</comment>
<dbReference type="AlphaFoldDB" id="A0A6G0VU00"/>
<sequence>TVDVPAEFISPTKRKEMHDVEELKFYTETFDVEMLQPLPPRYTSMSPLMKYNEDDTSQSRGADEERGFREYLVTNSMNLLEAAWASIRKTIPRMIHAADENDGPTNTQCVKMSVKLFQSLNTLLNNTCKISLFLGKEMPLPKDTKISDAEDYLEHIEIKKLKERISVQGTCLIADLKIKALKQLAIGWLSSSPETEQQFFLGLSQQAEDKSICST</sequence>
<protein>
    <submittedName>
        <fullName evidence="1">Uncharacterized protein</fullName>
    </submittedName>
</protein>